<dbReference type="SMART" id="SM00240">
    <property type="entry name" value="FHA"/>
    <property type="match status" value="1"/>
</dbReference>
<dbReference type="InterPro" id="IPR011009">
    <property type="entry name" value="Kinase-like_dom_sf"/>
</dbReference>
<dbReference type="Pfam" id="PF00069">
    <property type="entry name" value="Pkinase"/>
    <property type="match status" value="1"/>
</dbReference>
<feature type="compositionally biased region" description="Acidic residues" evidence="11">
    <location>
        <begin position="582"/>
        <end position="598"/>
    </location>
</feature>
<keyword evidence="15" id="KW-1185">Reference proteome</keyword>
<evidence type="ECO:0000256" key="7">
    <source>
        <dbReference type="PIRSR" id="PIRSR630616-1"/>
    </source>
</evidence>
<name>A0A9P4IKC7_9PEZI</name>
<evidence type="ECO:0000256" key="9">
    <source>
        <dbReference type="PIRSR" id="PIRSR630616-3"/>
    </source>
</evidence>
<accession>A0A9P4IKC7</accession>
<proteinExistence type="inferred from homology"/>
<evidence type="ECO:0000259" key="13">
    <source>
        <dbReference type="PROSITE" id="PS50011"/>
    </source>
</evidence>
<dbReference type="InterPro" id="IPR017441">
    <property type="entry name" value="Protein_kinase_ATP_BS"/>
</dbReference>
<dbReference type="InterPro" id="IPR008271">
    <property type="entry name" value="Ser/Thr_kinase_AS"/>
</dbReference>
<dbReference type="InterPro" id="IPR008984">
    <property type="entry name" value="SMAD_FHA_dom_sf"/>
</dbReference>
<keyword evidence="2" id="KW-0723">Serine/threonine-protein kinase</keyword>
<feature type="binding site" evidence="8">
    <location>
        <position position="397"/>
    </location>
    <ligand>
        <name>ATP</name>
        <dbReference type="ChEBI" id="CHEBI:30616"/>
    </ligand>
</feature>
<sequence>MDDEATQPSTQQVLDPRRLGRNNSGLSENDISDVLCILHPSSPAAFRVVQQTAEKNPQHVLQNSSLGLSADNAASVDIEEQETFILAPNNQNQGPAMDLALRFSSKNIDPLLGFCFGRNPKQCDIIFDMDTSKRVSNLHFRIYINSSGVVMLEDISTNGTLVDSSHLRGKNAPKKATRMLSPGSIIQILSPNPEEALKFILRIPSREGHIEEYSRKFQEYMARIAVAEEHYRDAPIVTSNYSYGMKWDGGTEYNVTGLLGKGAFAMVYRLATTMDGQPLAAKELEKKRFVKNGQVDARLDNEMRIMKTLRHPNIVEYIDYREVANHLYIIMEYVPCGDLQRYLSRHDVLPEPSAKLMAAQILDALAYLHRKKITHRDIKPDNILIASEEPFTVKLSDFGLSKVVQNNETFLKTFCGTLLYCAPEVFPHYDTNANSKGTKRRRTGAAPKQFHSYSQSVDIWSFAAVLWFALSGNPPFEGVVDNTGKGMFDRIMATRLDASPLLSQRISPQAVDLLLKMLNTDPAQRPSEKECLEHPWLAGIALSQDIYDDDDLASIAEEEEGATGSGEDQAEAQLSQLSINGEDNDDNEDADEENEDTPADYLHPRQSKRVRADRLVPRNQLRDQLEFDSSPEISFQTSLVQDQSGNFAAVVQQPSRNPRLFGEIGQSALRSSGLLGEHTTAALEMPQHDGSTSLDTNGVGNEATAANRSLHSSFPAAASLLGAESLMRDINMVDSPGSANSLSNEPRTPKTPDFSQFSAPLSSEEPTPKPPTVTSFSRQINLPIPPSFLFNPESPNSSPIGNSKIDTMDKPAADAPDKTLLGEAALAARLPDTMHHSLDGSVADDANDEERTSAGAEDESNATPTTTAAESNTDSQFRRPATRLGKLSSTTSSRGIPQLPIILRLENRITMWGRDPSNTVVFPDPKNVHIPKRGIVIYFHALGIEKAEEEGRDWTKLEGLHTVITTGSKVGIWINGVKLRYEEGGSTNYGRLYTGDIITVCKNPLEGGATLEFVCEFYHGEAANKRPEGETFEVLKS</sequence>
<feature type="domain" description="Protein kinase" evidence="13">
    <location>
        <begin position="253"/>
        <end position="537"/>
    </location>
</feature>
<dbReference type="InterPro" id="IPR030616">
    <property type="entry name" value="Aur-like"/>
</dbReference>
<comment type="caution">
    <text evidence="14">The sequence shown here is derived from an EMBL/GenBank/DDBJ whole genome shotgun (WGS) entry which is preliminary data.</text>
</comment>
<dbReference type="AlphaFoldDB" id="A0A9P4IKC7"/>
<feature type="region of interest" description="Disordered" evidence="11">
    <location>
        <begin position="732"/>
        <end position="815"/>
    </location>
</feature>
<dbReference type="PANTHER" id="PTHR24350">
    <property type="entry name" value="SERINE/THREONINE-PROTEIN KINASE IAL-RELATED"/>
    <property type="match status" value="1"/>
</dbReference>
<feature type="binding site" evidence="8 10">
    <location>
        <position position="282"/>
    </location>
    <ligand>
        <name>ATP</name>
        <dbReference type="ChEBI" id="CHEBI:30616"/>
    </ligand>
</feature>
<evidence type="ECO:0000256" key="6">
    <source>
        <dbReference type="ARBA" id="ARBA00022840"/>
    </source>
</evidence>
<feature type="cross-link" description="Glycyl lysine isopeptide (Lys-Gly) (interchain with G-Cter in SUMO2)" evidence="9">
    <location>
        <position position="379"/>
    </location>
</feature>
<gene>
    <name evidence="14" type="ORF">NA57DRAFT_38376</name>
</gene>
<feature type="compositionally biased region" description="Polar residues" evidence="11">
    <location>
        <begin position="793"/>
        <end position="805"/>
    </location>
</feature>
<evidence type="ECO:0000313" key="15">
    <source>
        <dbReference type="Proteomes" id="UP000799772"/>
    </source>
</evidence>
<dbReference type="GO" id="GO:0005524">
    <property type="term" value="F:ATP binding"/>
    <property type="evidence" value="ECO:0007669"/>
    <property type="project" value="UniProtKB-UniRule"/>
</dbReference>
<evidence type="ECO:0000259" key="12">
    <source>
        <dbReference type="PROSITE" id="PS50006"/>
    </source>
</evidence>
<feature type="active site" description="Proton acceptor" evidence="7">
    <location>
        <position position="377"/>
    </location>
</feature>
<dbReference type="PROSITE" id="PS50011">
    <property type="entry name" value="PROTEIN_KINASE_DOM"/>
    <property type="match status" value="1"/>
</dbReference>
<feature type="compositionally biased region" description="Basic and acidic residues" evidence="11">
    <location>
        <begin position="806"/>
        <end position="815"/>
    </location>
</feature>
<dbReference type="EMBL" id="ML978125">
    <property type="protein sequence ID" value="KAF2099751.1"/>
    <property type="molecule type" value="Genomic_DNA"/>
</dbReference>
<dbReference type="OrthoDB" id="504170at2759"/>
<feature type="compositionally biased region" description="Polar residues" evidence="11">
    <location>
        <begin position="753"/>
        <end position="765"/>
    </location>
</feature>
<evidence type="ECO:0000256" key="11">
    <source>
        <dbReference type="SAM" id="MobiDB-lite"/>
    </source>
</evidence>
<dbReference type="InterPro" id="IPR000719">
    <property type="entry name" value="Prot_kinase_dom"/>
</dbReference>
<dbReference type="GO" id="GO:0004674">
    <property type="term" value="F:protein serine/threonine kinase activity"/>
    <property type="evidence" value="ECO:0007669"/>
    <property type="project" value="UniProtKB-KW"/>
</dbReference>
<evidence type="ECO:0000256" key="2">
    <source>
        <dbReference type="ARBA" id="ARBA00022527"/>
    </source>
</evidence>
<keyword evidence="5 14" id="KW-0418">Kinase</keyword>
<reference evidence="14" key="1">
    <citation type="journal article" date="2020" name="Stud. Mycol.">
        <title>101 Dothideomycetes genomes: a test case for predicting lifestyles and emergence of pathogens.</title>
        <authorList>
            <person name="Haridas S."/>
            <person name="Albert R."/>
            <person name="Binder M."/>
            <person name="Bloem J."/>
            <person name="Labutti K."/>
            <person name="Salamov A."/>
            <person name="Andreopoulos B."/>
            <person name="Baker S."/>
            <person name="Barry K."/>
            <person name="Bills G."/>
            <person name="Bluhm B."/>
            <person name="Cannon C."/>
            <person name="Castanera R."/>
            <person name="Culley D."/>
            <person name="Daum C."/>
            <person name="Ezra D."/>
            <person name="Gonzalez J."/>
            <person name="Henrissat B."/>
            <person name="Kuo A."/>
            <person name="Liang C."/>
            <person name="Lipzen A."/>
            <person name="Lutzoni F."/>
            <person name="Magnuson J."/>
            <person name="Mondo S."/>
            <person name="Nolan M."/>
            <person name="Ohm R."/>
            <person name="Pangilinan J."/>
            <person name="Park H.-J."/>
            <person name="Ramirez L."/>
            <person name="Alfaro M."/>
            <person name="Sun H."/>
            <person name="Tritt A."/>
            <person name="Yoshinaga Y."/>
            <person name="Zwiers L.-H."/>
            <person name="Turgeon B."/>
            <person name="Goodwin S."/>
            <person name="Spatafora J."/>
            <person name="Crous P."/>
            <person name="Grigoriev I."/>
        </authorList>
    </citation>
    <scope>NUCLEOTIDE SEQUENCE</scope>
    <source>
        <strain evidence="14">CBS 133067</strain>
    </source>
</reference>
<dbReference type="Pfam" id="PF00498">
    <property type="entry name" value="FHA"/>
    <property type="match status" value="1"/>
</dbReference>
<feature type="compositionally biased region" description="Polar residues" evidence="11">
    <location>
        <begin position="737"/>
        <end position="746"/>
    </location>
</feature>
<comment type="similarity">
    <text evidence="1">Belongs to the protein kinase superfamily. CAMK Ser/Thr protein kinase family. CHEK2 subfamily.</text>
</comment>
<dbReference type="PROSITE" id="PS50006">
    <property type="entry name" value="FHA_DOMAIN"/>
    <property type="match status" value="1"/>
</dbReference>
<feature type="region of interest" description="Disordered" evidence="11">
    <location>
        <begin position="1"/>
        <end position="25"/>
    </location>
</feature>
<evidence type="ECO:0000256" key="8">
    <source>
        <dbReference type="PIRSR" id="PIRSR630616-2"/>
    </source>
</evidence>
<feature type="domain" description="FHA" evidence="12">
    <location>
        <begin position="114"/>
        <end position="167"/>
    </location>
</feature>
<dbReference type="PROSITE" id="PS00108">
    <property type="entry name" value="PROTEIN_KINASE_ST"/>
    <property type="match status" value="1"/>
</dbReference>
<keyword evidence="4 8" id="KW-0547">Nucleotide-binding</keyword>
<evidence type="ECO:0000256" key="3">
    <source>
        <dbReference type="ARBA" id="ARBA00022679"/>
    </source>
</evidence>
<dbReference type="InterPro" id="IPR000253">
    <property type="entry name" value="FHA_dom"/>
</dbReference>
<dbReference type="PROSITE" id="PS00107">
    <property type="entry name" value="PROTEIN_KINASE_ATP"/>
    <property type="match status" value="1"/>
</dbReference>
<evidence type="ECO:0000256" key="10">
    <source>
        <dbReference type="PROSITE-ProRule" id="PRU10141"/>
    </source>
</evidence>
<feature type="compositionally biased region" description="Polar residues" evidence="11">
    <location>
        <begin position="861"/>
        <end position="875"/>
    </location>
</feature>
<dbReference type="Gene3D" id="1.10.510.10">
    <property type="entry name" value="Transferase(Phosphotransferase) domain 1"/>
    <property type="match status" value="1"/>
</dbReference>
<dbReference type="SMART" id="SM00220">
    <property type="entry name" value="S_TKc"/>
    <property type="match status" value="1"/>
</dbReference>
<feature type="compositionally biased region" description="Polar residues" evidence="11">
    <location>
        <begin position="1"/>
        <end position="13"/>
    </location>
</feature>
<protein>
    <submittedName>
        <fullName evidence="14">Kinase-like protein</fullName>
    </submittedName>
</protein>
<feature type="region of interest" description="Disordered" evidence="11">
    <location>
        <begin position="835"/>
        <end position="892"/>
    </location>
</feature>
<feature type="region of interest" description="Disordered" evidence="11">
    <location>
        <begin position="580"/>
        <end position="616"/>
    </location>
</feature>
<evidence type="ECO:0000256" key="4">
    <source>
        <dbReference type="ARBA" id="ARBA00022741"/>
    </source>
</evidence>
<keyword evidence="3" id="KW-0808">Transferase</keyword>
<evidence type="ECO:0000256" key="1">
    <source>
        <dbReference type="ARBA" id="ARBA00005575"/>
    </source>
</evidence>
<dbReference type="SUPFAM" id="SSF56112">
    <property type="entry name" value="Protein kinase-like (PK-like)"/>
    <property type="match status" value="1"/>
</dbReference>
<organism evidence="14 15">
    <name type="scientific">Rhizodiscina lignyota</name>
    <dbReference type="NCBI Taxonomy" id="1504668"/>
    <lineage>
        <taxon>Eukaryota</taxon>
        <taxon>Fungi</taxon>
        <taxon>Dikarya</taxon>
        <taxon>Ascomycota</taxon>
        <taxon>Pezizomycotina</taxon>
        <taxon>Dothideomycetes</taxon>
        <taxon>Pleosporomycetidae</taxon>
        <taxon>Aulographales</taxon>
        <taxon>Rhizodiscinaceae</taxon>
        <taxon>Rhizodiscina</taxon>
    </lineage>
</organism>
<dbReference type="FunFam" id="3.30.200.20:FF:000470">
    <property type="entry name" value="Serine/threonine-protein kinase RAD53"/>
    <property type="match status" value="1"/>
</dbReference>
<dbReference type="Proteomes" id="UP000799772">
    <property type="component" value="Unassembled WGS sequence"/>
</dbReference>
<keyword evidence="6 8" id="KW-0067">ATP-binding</keyword>
<dbReference type="SUPFAM" id="SSF49879">
    <property type="entry name" value="SMAD/FHA domain"/>
    <property type="match status" value="1"/>
</dbReference>
<evidence type="ECO:0000313" key="14">
    <source>
        <dbReference type="EMBL" id="KAF2099751.1"/>
    </source>
</evidence>
<dbReference type="Gene3D" id="2.60.200.20">
    <property type="match status" value="1"/>
</dbReference>
<evidence type="ECO:0000256" key="5">
    <source>
        <dbReference type="ARBA" id="ARBA00022777"/>
    </source>
</evidence>